<dbReference type="InterPro" id="IPR029063">
    <property type="entry name" value="SAM-dependent_MTases_sf"/>
</dbReference>
<sequence length="262" mass="29359">MIHFIDEAGSAPWADLCEAYYSGERSDVSFYLDQSSQVGGTVLELGCSTGRITELLVEFGKSIHAVDPSTSQLSFARAKMALLTNSEHVTLVQSSLVDLDIDSSQKYGLAVVPCFAFMSLIDSEQQQHFINTVRRQLSPGGRLIVDLAVPDLEFMLGDPSTMYHHKDLVTEEGNKIVIYTQGDYEEYSQVGYVKVGADFLDNSGLVTRRVVHDLEFRYTFRWEMYHLLRTCGFEILGLYGNFDGGPYTEESDRMIWVAGARS</sequence>
<reference evidence="4" key="1">
    <citation type="submission" date="2018-05" db="EMBL/GenBank/DDBJ databases">
        <authorList>
            <person name="Lanie J.A."/>
            <person name="Ng W.-L."/>
            <person name="Kazmierczak K.M."/>
            <person name="Andrzejewski T.M."/>
            <person name="Davidsen T.M."/>
            <person name="Wayne K.J."/>
            <person name="Tettelin H."/>
            <person name="Glass J.I."/>
            <person name="Rusch D."/>
            <person name="Podicherti R."/>
            <person name="Tsui H.-C.T."/>
            <person name="Winkler M.E."/>
        </authorList>
    </citation>
    <scope>NUCLEOTIDE SEQUENCE</scope>
</reference>
<dbReference type="SUPFAM" id="SSF53335">
    <property type="entry name" value="S-adenosyl-L-methionine-dependent methyltransferases"/>
    <property type="match status" value="1"/>
</dbReference>
<keyword evidence="1" id="KW-0489">Methyltransferase</keyword>
<accession>A0A381STD6</accession>
<dbReference type="Pfam" id="PF13649">
    <property type="entry name" value="Methyltransf_25"/>
    <property type="match status" value="1"/>
</dbReference>
<dbReference type="GO" id="GO:0032259">
    <property type="term" value="P:methylation"/>
    <property type="evidence" value="ECO:0007669"/>
    <property type="project" value="UniProtKB-KW"/>
</dbReference>
<dbReference type="Gene3D" id="3.40.50.150">
    <property type="entry name" value="Vaccinia Virus protein VP39"/>
    <property type="match status" value="1"/>
</dbReference>
<dbReference type="InterPro" id="IPR041698">
    <property type="entry name" value="Methyltransf_25"/>
</dbReference>
<dbReference type="PANTHER" id="PTHR43861">
    <property type="entry name" value="TRANS-ACONITATE 2-METHYLTRANSFERASE-RELATED"/>
    <property type="match status" value="1"/>
</dbReference>
<feature type="domain" description="Methyltransferase" evidence="3">
    <location>
        <begin position="42"/>
        <end position="141"/>
    </location>
</feature>
<name>A0A381STD6_9ZZZZ</name>
<organism evidence="4">
    <name type="scientific">marine metagenome</name>
    <dbReference type="NCBI Taxonomy" id="408172"/>
    <lineage>
        <taxon>unclassified sequences</taxon>
        <taxon>metagenomes</taxon>
        <taxon>ecological metagenomes</taxon>
    </lineage>
</organism>
<evidence type="ECO:0000256" key="2">
    <source>
        <dbReference type="ARBA" id="ARBA00022679"/>
    </source>
</evidence>
<proteinExistence type="predicted"/>
<protein>
    <recommendedName>
        <fullName evidence="3">Methyltransferase domain-containing protein</fullName>
    </recommendedName>
</protein>
<dbReference type="PANTHER" id="PTHR43861:SF1">
    <property type="entry name" value="TRANS-ACONITATE 2-METHYLTRANSFERASE"/>
    <property type="match status" value="1"/>
</dbReference>
<evidence type="ECO:0000313" key="4">
    <source>
        <dbReference type="EMBL" id="SVA07295.1"/>
    </source>
</evidence>
<dbReference type="CDD" id="cd02440">
    <property type="entry name" value="AdoMet_MTases"/>
    <property type="match status" value="1"/>
</dbReference>
<evidence type="ECO:0000256" key="1">
    <source>
        <dbReference type="ARBA" id="ARBA00022603"/>
    </source>
</evidence>
<gene>
    <name evidence="4" type="ORF">METZ01_LOCUS60149</name>
</gene>
<dbReference type="GO" id="GO:0008168">
    <property type="term" value="F:methyltransferase activity"/>
    <property type="evidence" value="ECO:0007669"/>
    <property type="project" value="UniProtKB-KW"/>
</dbReference>
<dbReference type="EMBL" id="UINC01003548">
    <property type="protein sequence ID" value="SVA07295.1"/>
    <property type="molecule type" value="Genomic_DNA"/>
</dbReference>
<evidence type="ECO:0000259" key="3">
    <source>
        <dbReference type="Pfam" id="PF13649"/>
    </source>
</evidence>
<keyword evidence="2" id="KW-0808">Transferase</keyword>
<dbReference type="AlphaFoldDB" id="A0A381STD6"/>